<dbReference type="GO" id="GO:0005886">
    <property type="term" value="C:plasma membrane"/>
    <property type="evidence" value="ECO:0007669"/>
    <property type="project" value="TreeGrafter"/>
</dbReference>
<keyword evidence="1" id="KW-0343">GTPase activation</keyword>
<dbReference type="PANTHER" id="PTHR15228:SF16">
    <property type="entry name" value="GEM-INTERACTING PROTEIN"/>
    <property type="match status" value="1"/>
</dbReference>
<dbReference type="Pfam" id="PF24235">
    <property type="entry name" value="RHG29_45_N"/>
    <property type="match status" value="1"/>
</dbReference>
<feature type="region of interest" description="Disordered" evidence="7">
    <location>
        <begin position="1063"/>
        <end position="1124"/>
    </location>
</feature>
<dbReference type="PROSITE" id="PS51741">
    <property type="entry name" value="F_BAR"/>
    <property type="match status" value="1"/>
</dbReference>
<dbReference type="PROSITE" id="PS00479">
    <property type="entry name" value="ZF_DAG_PE_1"/>
    <property type="match status" value="1"/>
</dbReference>
<evidence type="ECO:0000259" key="10">
    <source>
        <dbReference type="PROSITE" id="PS51741"/>
    </source>
</evidence>
<reference evidence="11" key="2">
    <citation type="submission" date="2025-08" db="UniProtKB">
        <authorList>
            <consortium name="Ensembl"/>
        </authorList>
    </citation>
    <scope>IDENTIFICATION</scope>
</reference>
<dbReference type="InterPro" id="IPR054713">
    <property type="entry name" value="GMIP/FCHO2-like_FCH"/>
</dbReference>
<evidence type="ECO:0000256" key="6">
    <source>
        <dbReference type="PROSITE-ProRule" id="PRU01077"/>
    </source>
</evidence>
<dbReference type="PROSITE" id="PS50238">
    <property type="entry name" value="RHOGAP"/>
    <property type="match status" value="1"/>
</dbReference>
<feature type="region of interest" description="Disordered" evidence="7">
    <location>
        <begin position="533"/>
        <end position="617"/>
    </location>
</feature>
<accession>A0A8C4SW51</accession>
<dbReference type="Proteomes" id="UP000694620">
    <property type="component" value="Chromosome 17"/>
</dbReference>
<dbReference type="InterPro" id="IPR046349">
    <property type="entry name" value="C1-like_sf"/>
</dbReference>
<dbReference type="Gene3D" id="1.10.555.10">
    <property type="entry name" value="Rho GTPase activation protein"/>
    <property type="match status" value="1"/>
</dbReference>
<organism evidence="11 12">
    <name type="scientific">Erpetoichthys calabaricus</name>
    <name type="common">Rope fish</name>
    <name type="synonym">Calamoichthys calabaricus</name>
    <dbReference type="NCBI Taxonomy" id="27687"/>
    <lineage>
        <taxon>Eukaryota</taxon>
        <taxon>Metazoa</taxon>
        <taxon>Chordata</taxon>
        <taxon>Craniata</taxon>
        <taxon>Vertebrata</taxon>
        <taxon>Euteleostomi</taxon>
        <taxon>Actinopterygii</taxon>
        <taxon>Polypteriformes</taxon>
        <taxon>Polypteridae</taxon>
        <taxon>Erpetoichthys</taxon>
    </lineage>
</organism>
<dbReference type="CDD" id="cd20816">
    <property type="entry name" value="C1_GMIP-like"/>
    <property type="match status" value="1"/>
</dbReference>
<dbReference type="GO" id="GO:0008270">
    <property type="term" value="F:zinc ion binding"/>
    <property type="evidence" value="ECO:0007669"/>
    <property type="project" value="UniProtKB-KW"/>
</dbReference>
<feature type="region of interest" description="Disordered" evidence="7">
    <location>
        <begin position="1006"/>
        <end position="1048"/>
    </location>
</feature>
<feature type="region of interest" description="Disordered" evidence="7">
    <location>
        <begin position="492"/>
        <end position="518"/>
    </location>
</feature>
<dbReference type="GO" id="GO:0005096">
    <property type="term" value="F:GTPase activator activity"/>
    <property type="evidence" value="ECO:0007669"/>
    <property type="project" value="UniProtKB-KW"/>
</dbReference>
<feature type="compositionally biased region" description="Low complexity" evidence="7">
    <location>
        <begin position="1020"/>
        <end position="1035"/>
    </location>
</feature>
<keyword evidence="2" id="KW-0479">Metal-binding</keyword>
<feature type="compositionally biased region" description="Basic and acidic residues" evidence="7">
    <location>
        <begin position="388"/>
        <end position="400"/>
    </location>
</feature>
<evidence type="ECO:0000256" key="3">
    <source>
        <dbReference type="ARBA" id="ARBA00022771"/>
    </source>
</evidence>
<dbReference type="InterPro" id="IPR057028">
    <property type="entry name" value="RHG29_45_N"/>
</dbReference>
<dbReference type="Gene3D" id="1.20.1270.60">
    <property type="entry name" value="Arfaptin homology (AH) domain/BAR domain"/>
    <property type="match status" value="1"/>
</dbReference>
<sequence>MSSFGGSLLSSSSSSDGFRTSAPFAEPLADNEWFWGASLAPAAPVLLSRDLLWITGQLREVQKAMDGCRQLFVSDEGDHSLPAVQLKLRLQEMIGALHPLLQRYPALKSATVRQALANLCNSINEMNCEDVRKENKRFSEILREFDAFEISIANTAVETLLGDPDTHSICTTVSEDTTEVDELTAEDGFLTEERPDFEEPSIMTVQEADASLLRSDGGVELALQYSKMWCKYAKELLAWMEKRLTLEMEFAKNIMKTAESARSAVTQQDFMPLQFIYTLALDHDVKCGTTVRDTGEIIQQRCIQALSAKKNEIDKWRREFKEQWSREQKKMSDAISSLKKAQHHYIQRCEDLEKARALSTRAEEEMSSGPGGMSSGSATKTLEKRRRSRDEAQTKAQEAEAHYRACVSEANSRQQDLEKVKEKIVIHLRKLIFQGDTVLKEVSVNLFHYQRQQTEPVPVGFQNLGVTCRPYESGEHYLRFIEHKRRQQTRPTAFSFREFVPHGKRSPATGHRKDSNQNSASAIMDMYPLPDEQLEKQSSSGNETGGRNASTGYRAGFGDSVGGIFDSPVSSPAHQVRKLEKAPSTGTMSSEDLDDKELGGPSEADPSDMTSDNKLKNIVVSRAAQTHRLRKMKGKVGRCRQCDNYILVNGIECEECSGAFHRKCLEFCQHECEQPKLGTVFGVGFAQVPREHPEEVPFVIQQCTREIEQRALEVQGVYRISGAKQRVQKLCQAFDSQLEDVDLSEHSPHDITNVIKYFLKELPEPIVVFRLYNDFMALGRDVQRVVDKEQGTNLSVESLVQSAQALLSRLPVANYYTLRHLVIHLHRVAEQYEENKMSPGNLGIIFGPTLMRPLVEGDVSMMALLDTSYQALLVEFFILHCRDIFGVEEVGDAEKDSGALLEEPAERLASTESLTLKRDSSEGYLSDKSSSNEAVDELSVDGGGNGAAIHTLVSRGSGCGDTDEPDSVGGSQSRAHFSRQPIKPQKQPVLKNKPVILKVASLPRIVPSEMSSDEPEVRPRTGSGDSSRSSSPEPGTLRRLGGTYNRQRQRFEMTQETARLISKATGHTDSCSGPKAKATGRVEDGELPSQKEGNKSNNNSNGPLGTGSITHSRNHGERRDLGEVRTVEQMLSGLKLRRGQQEAPEGKVYFV</sequence>
<reference evidence="11" key="3">
    <citation type="submission" date="2025-09" db="UniProtKB">
        <authorList>
            <consortium name="Ensembl"/>
        </authorList>
    </citation>
    <scope>IDENTIFICATION</scope>
</reference>
<feature type="domain" description="Rho-GAP" evidence="9">
    <location>
        <begin position="683"/>
        <end position="885"/>
    </location>
</feature>
<dbReference type="InterPro" id="IPR027267">
    <property type="entry name" value="AH/BAR_dom_sf"/>
</dbReference>
<proteinExistence type="predicted"/>
<dbReference type="GeneTree" id="ENSGT00950000183110"/>
<evidence type="ECO:0000313" key="11">
    <source>
        <dbReference type="Ensembl" id="ENSECRP00000022343.1"/>
    </source>
</evidence>
<feature type="region of interest" description="Disordered" evidence="7">
    <location>
        <begin position="919"/>
        <end position="990"/>
    </location>
</feature>
<dbReference type="SUPFAM" id="SSF103657">
    <property type="entry name" value="BAR/IMD domain-like"/>
    <property type="match status" value="1"/>
</dbReference>
<feature type="region of interest" description="Disordered" evidence="7">
    <location>
        <begin position="360"/>
        <end position="400"/>
    </location>
</feature>
<dbReference type="SMART" id="SM00324">
    <property type="entry name" value="RhoGAP"/>
    <property type="match status" value="1"/>
</dbReference>
<evidence type="ECO:0000259" key="8">
    <source>
        <dbReference type="PROSITE" id="PS50081"/>
    </source>
</evidence>
<feature type="compositionally biased region" description="Polar residues" evidence="7">
    <location>
        <begin position="536"/>
        <end position="551"/>
    </location>
</feature>
<evidence type="ECO:0000259" key="9">
    <source>
        <dbReference type="PROSITE" id="PS50238"/>
    </source>
</evidence>
<dbReference type="InterPro" id="IPR031160">
    <property type="entry name" value="F_BAR_dom"/>
</dbReference>
<name>A0A8C4SW51_ERPCA</name>
<gene>
    <name evidence="11" type="primary">gmip</name>
</gene>
<reference evidence="11" key="1">
    <citation type="submission" date="2021-06" db="EMBL/GenBank/DDBJ databases">
        <authorList>
            <consortium name="Wellcome Sanger Institute Data Sharing"/>
        </authorList>
    </citation>
    <scope>NUCLEOTIDE SEQUENCE [LARGE SCALE GENOMIC DNA]</scope>
</reference>
<evidence type="ECO:0000313" key="12">
    <source>
        <dbReference type="Proteomes" id="UP000694620"/>
    </source>
</evidence>
<dbReference type="GO" id="GO:0051056">
    <property type="term" value="P:regulation of small GTPase mediated signal transduction"/>
    <property type="evidence" value="ECO:0007669"/>
    <property type="project" value="UniProtKB-ARBA"/>
</dbReference>
<dbReference type="PROSITE" id="PS50081">
    <property type="entry name" value="ZF_DAG_PE_2"/>
    <property type="match status" value="1"/>
</dbReference>
<dbReference type="GO" id="GO:0007165">
    <property type="term" value="P:signal transduction"/>
    <property type="evidence" value="ECO:0007669"/>
    <property type="project" value="InterPro"/>
</dbReference>
<dbReference type="AlphaFoldDB" id="A0A8C4SW51"/>
<dbReference type="SUPFAM" id="SSF57889">
    <property type="entry name" value="Cysteine-rich domain"/>
    <property type="match status" value="1"/>
</dbReference>
<dbReference type="InterPro" id="IPR000198">
    <property type="entry name" value="RhoGAP_dom"/>
</dbReference>
<evidence type="ECO:0000256" key="4">
    <source>
        <dbReference type="ARBA" id="ARBA00022833"/>
    </source>
</evidence>
<feature type="compositionally biased region" description="Basic and acidic residues" evidence="7">
    <location>
        <begin position="1114"/>
        <end position="1124"/>
    </location>
</feature>
<keyword evidence="3" id="KW-0863">Zinc-finger</keyword>
<feature type="domain" description="F-BAR" evidence="10">
    <location>
        <begin position="206"/>
        <end position="476"/>
    </location>
</feature>
<dbReference type="InterPro" id="IPR002219">
    <property type="entry name" value="PKC_DAG/PE"/>
</dbReference>
<dbReference type="InterPro" id="IPR051025">
    <property type="entry name" value="RhoGAP"/>
</dbReference>
<dbReference type="Pfam" id="PF00620">
    <property type="entry name" value="RhoGAP"/>
    <property type="match status" value="1"/>
</dbReference>
<dbReference type="PANTHER" id="PTHR15228">
    <property type="entry name" value="SPERMATHECAL PHYSIOLOGY VARIANT"/>
    <property type="match status" value="1"/>
</dbReference>
<evidence type="ECO:0000256" key="5">
    <source>
        <dbReference type="ARBA" id="ARBA00023054"/>
    </source>
</evidence>
<feature type="domain" description="Phorbol-ester/DAG-type" evidence="8">
    <location>
        <begin position="626"/>
        <end position="672"/>
    </location>
</feature>
<keyword evidence="4" id="KW-0862">Zinc</keyword>
<protein>
    <submittedName>
        <fullName evidence="11">GEM interacting protein</fullName>
    </submittedName>
</protein>
<evidence type="ECO:0000256" key="7">
    <source>
        <dbReference type="SAM" id="MobiDB-lite"/>
    </source>
</evidence>
<dbReference type="Pfam" id="PF22699">
    <property type="entry name" value="GMIP-like_FCH"/>
    <property type="match status" value="1"/>
</dbReference>
<dbReference type="SUPFAM" id="SSF48350">
    <property type="entry name" value="GTPase activation domain, GAP"/>
    <property type="match status" value="1"/>
</dbReference>
<keyword evidence="12" id="KW-1185">Reference proteome</keyword>
<evidence type="ECO:0000256" key="1">
    <source>
        <dbReference type="ARBA" id="ARBA00022468"/>
    </source>
</evidence>
<keyword evidence="5 6" id="KW-0175">Coiled coil</keyword>
<dbReference type="Ensembl" id="ENSECRT00000022817.1">
    <property type="protein sequence ID" value="ENSECRP00000022343.1"/>
    <property type="gene ID" value="ENSECRG00000015099.1"/>
</dbReference>
<evidence type="ECO:0000256" key="2">
    <source>
        <dbReference type="ARBA" id="ARBA00022723"/>
    </source>
</evidence>
<dbReference type="InterPro" id="IPR008936">
    <property type="entry name" value="Rho_GTPase_activation_prot"/>
</dbReference>